<dbReference type="RefSeq" id="WP_083201697.1">
    <property type="nucleotide sequence ID" value="NZ_LDIR01000001.1"/>
</dbReference>
<evidence type="ECO:0000313" key="2">
    <source>
        <dbReference type="EMBL" id="OCL92937.1"/>
    </source>
</evidence>
<dbReference type="InterPro" id="IPR001173">
    <property type="entry name" value="Glyco_trans_2-like"/>
</dbReference>
<dbReference type="InterPro" id="IPR015943">
    <property type="entry name" value="WD40/YVTN_repeat-like_dom_sf"/>
</dbReference>
<dbReference type="SUPFAM" id="SSF69304">
    <property type="entry name" value="Tricorn protease N-terminal domain"/>
    <property type="match status" value="1"/>
</dbReference>
<comment type="caution">
    <text evidence="2">The sequence shown here is derived from an EMBL/GenBank/DDBJ whole genome shotgun (WGS) entry which is preliminary data.</text>
</comment>
<reference evidence="2 3" key="1">
    <citation type="submission" date="2015-05" db="EMBL/GenBank/DDBJ databases">
        <authorList>
            <person name="Rovetto F."/>
            <person name="Cocolin L."/>
            <person name="Illeghems K."/>
            <person name="Van Nieuwerburgh F."/>
            <person name="Houf K."/>
        </authorList>
    </citation>
    <scope>NUCLEOTIDE SEQUENCE [LARGE SCALE GENOMIC DNA]</scope>
    <source>
        <strain evidence="2 3">117434</strain>
    </source>
</reference>
<dbReference type="Proteomes" id="UP000093159">
    <property type="component" value="Unassembled WGS sequence"/>
</dbReference>
<dbReference type="PANTHER" id="PTHR36842">
    <property type="entry name" value="PROTEIN TOLB HOMOLOG"/>
    <property type="match status" value="1"/>
</dbReference>
<feature type="domain" description="Glycosyltransferase 2-like" evidence="1">
    <location>
        <begin position="7"/>
        <end position="111"/>
    </location>
</feature>
<dbReference type="CDD" id="cd02526">
    <property type="entry name" value="GT2_RfbF_like"/>
    <property type="match status" value="1"/>
</dbReference>
<dbReference type="Gene3D" id="2.130.10.10">
    <property type="entry name" value="YVTN repeat-like/Quinoprotein amine dehydrogenase"/>
    <property type="match status" value="1"/>
</dbReference>
<dbReference type="Gene3D" id="3.90.550.10">
    <property type="entry name" value="Spore Coat Polysaccharide Biosynthesis Protein SpsA, Chain A"/>
    <property type="match status" value="1"/>
</dbReference>
<proteinExistence type="predicted"/>
<name>A0ABX2YIR5_9BACT</name>
<gene>
    <name evidence="2" type="ORF">AAX28_00477</name>
</gene>
<accession>A0ABX2YIR5</accession>
<dbReference type="InterPro" id="IPR029044">
    <property type="entry name" value="Nucleotide-diphossugar_trans"/>
</dbReference>
<dbReference type="SUPFAM" id="SSF53448">
    <property type="entry name" value="Nucleotide-diphospho-sugar transferases"/>
    <property type="match status" value="1"/>
</dbReference>
<dbReference type="PANTHER" id="PTHR36842:SF1">
    <property type="entry name" value="PROTEIN TOLB"/>
    <property type="match status" value="1"/>
</dbReference>
<protein>
    <submittedName>
        <fullName evidence="2">Glycosyl transferase family 2</fullName>
    </submittedName>
</protein>
<dbReference type="Pfam" id="PF00535">
    <property type="entry name" value="Glycos_transf_2"/>
    <property type="match status" value="1"/>
</dbReference>
<keyword evidence="2" id="KW-0808">Transferase</keyword>
<organism evidence="2 3">
    <name type="scientific">Arcobacter porcinus</name>
    <dbReference type="NCBI Taxonomy" id="1935204"/>
    <lineage>
        <taxon>Bacteria</taxon>
        <taxon>Pseudomonadati</taxon>
        <taxon>Campylobacterota</taxon>
        <taxon>Epsilonproteobacteria</taxon>
        <taxon>Campylobacterales</taxon>
        <taxon>Arcobacteraceae</taxon>
        <taxon>Arcobacter</taxon>
    </lineage>
</organism>
<dbReference type="EMBL" id="LDIR01000001">
    <property type="protein sequence ID" value="OCL92937.1"/>
    <property type="molecule type" value="Genomic_DNA"/>
</dbReference>
<keyword evidence="3" id="KW-1185">Reference proteome</keyword>
<evidence type="ECO:0000313" key="3">
    <source>
        <dbReference type="Proteomes" id="UP000093159"/>
    </source>
</evidence>
<sequence length="716" mass="84072">MSVNKVSIVVVTYNPDLDELKVNIQSYINQVSLVVIVDNSTNKDLQQGIKNLFSEYENIFIKTLGDNYGIAYAQNMGIKYAIDSGFEYFIEMDQDSQLVPGYVSNIYNSYIKLQELEYKIAGIGPIAFNKNDNSQYHRGDVESDLIEVEKTISSGFLSSKKVIEIVGFKDERLFIDLVDLEWCWRAKNVGYKVFIDTNLKIPHLLGDGHKKFMFFKIGIPSSIRHYYQYRNALLLNKLPYVPLKWKIKRTLIHLVKPLFFIVFYDKKIERLKYILKGVKDGILGKSGKINGQTLAVQYSGFERKIAFILTKFPWLKSSIKKLYQRLNYIRYKKKYNFKSDYKITKIGLENKESYFGYYDKSPINKTNEYIIFQSTNISTRNMPNPKVHVDIVLYDLLNDKYEVVGQSHTYNWQQGTKLMWVDEYRFIYNDFDESRKQYISKTYDVKTKETKVIDYPIYDCFEDKFAISLNFERLDIARADYSYSNLGIKIDWENNSNDGLYYIDIKSNSSKLIISLEDIIKLNYKETMKGAKHKFNHVMISPDGTKIMFMHRWFLSDGRRYDTLYVGNIDGTDIKIVADDDMVSHCFWYDDTHIFAYLRDKTMGDKYYMLNINSSKKEPIGEGLIDKFGDGHPNVNGTNIIFDTYPDKARMKSLYLYDYKTKELQKLGEFLESFDFYGETRCDLHPRFSFDGKRVFFDSVHEGSRGLYVMELEKNI</sequence>
<dbReference type="GO" id="GO:0016740">
    <property type="term" value="F:transferase activity"/>
    <property type="evidence" value="ECO:0007669"/>
    <property type="project" value="UniProtKB-KW"/>
</dbReference>
<evidence type="ECO:0000259" key="1">
    <source>
        <dbReference type="Pfam" id="PF00535"/>
    </source>
</evidence>